<evidence type="ECO:0000313" key="2">
    <source>
        <dbReference type="EMBL" id="BCA88340.1"/>
    </source>
</evidence>
<dbReference type="PROSITE" id="PS51257">
    <property type="entry name" value="PROKAR_LIPOPROTEIN"/>
    <property type="match status" value="1"/>
</dbReference>
<dbReference type="RefSeq" id="WP_157012221.1">
    <property type="nucleotide sequence ID" value="NZ_AP022829.1"/>
</dbReference>
<reference evidence="3" key="1">
    <citation type="journal article" date="2020" name="Microbiol. Resour. Announc.">
        <title>Complete Genome Sequence of Adlercreutzia sp. Strain 8CFCBH1, a Potent Producer of Equol, Isolated from Healthy Japanese Feces.</title>
        <authorList>
            <person name="Ogata Y."/>
            <person name="Sakamoto M."/>
            <person name="Ohkuma M."/>
            <person name="Hattori M."/>
            <person name="Suda W."/>
        </authorList>
    </citation>
    <scope>NUCLEOTIDE SEQUENCE [LARGE SCALE GENOMIC DNA]</scope>
    <source>
        <strain evidence="3">8CFCBH1</strain>
    </source>
</reference>
<feature type="signal peptide" evidence="1">
    <location>
        <begin position="1"/>
        <end position="29"/>
    </location>
</feature>
<gene>
    <name evidence="2" type="ORF">ADCFC_08380</name>
</gene>
<evidence type="ECO:0000256" key="1">
    <source>
        <dbReference type="SAM" id="SignalP"/>
    </source>
</evidence>
<dbReference type="AlphaFoldDB" id="A0A6F8SL33"/>
<name>A0A6F8SL33_9ACTN</name>
<feature type="chain" id="PRO_5026130888" evidence="1">
    <location>
        <begin position="30"/>
        <end position="207"/>
    </location>
</feature>
<dbReference type="InterPro" id="IPR036280">
    <property type="entry name" value="Multihaem_cyt_sf"/>
</dbReference>
<evidence type="ECO:0000313" key="3">
    <source>
        <dbReference type="Proteomes" id="UP000501727"/>
    </source>
</evidence>
<keyword evidence="1" id="KW-0732">Signal</keyword>
<dbReference type="SUPFAM" id="SSF48695">
    <property type="entry name" value="Multiheme cytochromes"/>
    <property type="match status" value="1"/>
</dbReference>
<sequence length="207" mass="22371">MNKKLFLGSMLLGVALVAALAGCAQQALSSTGSAIDWNGITSVQATPKDKVKFKLTEESECDACHDSEVASAQNELCLAGIEDHQDIGCLDCHTKDKALEGAHRKLSADSKEADSLKRTEVTDQTCLNEDCHNYDEMIANIPDDKLLVDANGTTVNPHEIHNVGTSHGDIKCSDCHLTHKEGEAYQTATDKCLSCHHENVYECGTCH</sequence>
<protein>
    <submittedName>
        <fullName evidence="2">Uncharacterized protein</fullName>
    </submittedName>
</protein>
<organism evidence="2 3">
    <name type="scientific">Adlercreutzia hattorii</name>
    <dbReference type="NCBI Taxonomy" id="2707299"/>
    <lineage>
        <taxon>Bacteria</taxon>
        <taxon>Bacillati</taxon>
        <taxon>Actinomycetota</taxon>
        <taxon>Coriobacteriia</taxon>
        <taxon>Eggerthellales</taxon>
        <taxon>Eggerthellaceae</taxon>
        <taxon>Adlercreutzia</taxon>
    </lineage>
</organism>
<dbReference type="KEGG" id="ahat:ADCFC_09590"/>
<dbReference type="EMBL" id="AP022829">
    <property type="protein sequence ID" value="BCA88340.1"/>
    <property type="molecule type" value="Genomic_DNA"/>
</dbReference>
<reference evidence="3" key="2">
    <citation type="submission" date="2020-03" db="EMBL/GenBank/DDBJ databases">
        <title>Complete Genome Sequence of Adlercreutzia sp. strain 8CFCBH1 Producing Equol, Isolated from Healthy Japanese Feces.</title>
        <authorList>
            <person name="Ogata Y."/>
            <person name="Sakamoto M."/>
            <person name="Ohkuma M."/>
            <person name="Hattori M."/>
            <person name="Suda W."/>
        </authorList>
    </citation>
    <scope>NUCLEOTIDE SEQUENCE [LARGE SCALE GENOMIC DNA]</scope>
    <source>
        <strain evidence="3">8CFCBH1</strain>
    </source>
</reference>
<keyword evidence="3" id="KW-1185">Reference proteome</keyword>
<accession>A0A6F8SL33</accession>
<proteinExistence type="predicted"/>
<dbReference type="Proteomes" id="UP000501727">
    <property type="component" value="Chromosome"/>
</dbReference>